<dbReference type="EMBL" id="WHOD01000016">
    <property type="protein sequence ID" value="NOU92558.1"/>
    <property type="molecule type" value="Genomic_DNA"/>
</dbReference>
<sequence>MIDPYVKPVVSTTLMEVDIMNEQKGQQAAVAEGRRLMNGSLPAICPDGRGILATFHHRVALYRDVWRKLADRYTVRNNEKDLLRFFCKQDLYRCQ</sequence>
<evidence type="ECO:0000313" key="1">
    <source>
        <dbReference type="EMBL" id="NOU92558.1"/>
    </source>
</evidence>
<name>A0A972K066_9BACL</name>
<organism evidence="1 2">
    <name type="scientific">Paenibacillus foliorum</name>
    <dbReference type="NCBI Taxonomy" id="2654974"/>
    <lineage>
        <taxon>Bacteria</taxon>
        <taxon>Bacillati</taxon>
        <taxon>Bacillota</taxon>
        <taxon>Bacilli</taxon>
        <taxon>Bacillales</taxon>
        <taxon>Paenibacillaceae</taxon>
        <taxon>Paenibacillus</taxon>
    </lineage>
</organism>
<gene>
    <name evidence="1" type="ORF">GC093_04840</name>
</gene>
<dbReference type="Proteomes" id="UP000641588">
    <property type="component" value="Unassembled WGS sequence"/>
</dbReference>
<evidence type="ECO:0000313" key="2">
    <source>
        <dbReference type="Proteomes" id="UP000641588"/>
    </source>
</evidence>
<proteinExistence type="predicted"/>
<accession>A0A972K066</accession>
<comment type="caution">
    <text evidence="1">The sequence shown here is derived from an EMBL/GenBank/DDBJ whole genome shotgun (WGS) entry which is preliminary data.</text>
</comment>
<reference evidence="1" key="1">
    <citation type="submission" date="2019-10" db="EMBL/GenBank/DDBJ databases">
        <title>Description of Paenibacillus glebae sp. nov.</title>
        <authorList>
            <person name="Carlier A."/>
            <person name="Qi S."/>
        </authorList>
    </citation>
    <scope>NUCLEOTIDE SEQUENCE</scope>
    <source>
        <strain evidence="1">LMG 31456</strain>
    </source>
</reference>
<protein>
    <submittedName>
        <fullName evidence="1">Uncharacterized protein</fullName>
    </submittedName>
</protein>
<dbReference type="AlphaFoldDB" id="A0A972K066"/>
<keyword evidence="2" id="KW-1185">Reference proteome</keyword>
<dbReference type="RefSeq" id="WP_171650752.1">
    <property type="nucleotide sequence ID" value="NZ_WHOD01000016.1"/>
</dbReference>